<proteinExistence type="predicted"/>
<protein>
    <submittedName>
        <fullName evidence="1">Uncharacterized protein</fullName>
    </submittedName>
</protein>
<dbReference type="Proteomes" id="UP001064048">
    <property type="component" value="Chromosome 11"/>
</dbReference>
<dbReference type="EMBL" id="CM046111">
    <property type="protein sequence ID" value="KAI8425421.1"/>
    <property type="molecule type" value="Genomic_DNA"/>
</dbReference>
<reference evidence="1 2" key="1">
    <citation type="journal article" date="2022" name="Genome Biol. Evol.">
        <title>The Spruce Budworm Genome: Reconstructing the Evolutionary History of Antifreeze Proteins.</title>
        <authorList>
            <person name="Beliveau C."/>
            <person name="Gagne P."/>
            <person name="Picq S."/>
            <person name="Vernygora O."/>
            <person name="Keeling C.I."/>
            <person name="Pinkney K."/>
            <person name="Doucet D."/>
            <person name="Wen F."/>
            <person name="Johnston J.S."/>
            <person name="Maaroufi H."/>
            <person name="Boyle B."/>
            <person name="Laroche J."/>
            <person name="Dewar K."/>
            <person name="Juretic N."/>
            <person name="Blackburn G."/>
            <person name="Nisole A."/>
            <person name="Brunet B."/>
            <person name="Brandao M."/>
            <person name="Lumley L."/>
            <person name="Duan J."/>
            <person name="Quan G."/>
            <person name="Lucarotti C.J."/>
            <person name="Roe A.D."/>
            <person name="Sperling F.A.H."/>
            <person name="Levesque R.C."/>
            <person name="Cusson M."/>
        </authorList>
    </citation>
    <scope>NUCLEOTIDE SEQUENCE [LARGE SCALE GENOMIC DNA]</scope>
    <source>
        <strain evidence="1">Glfc:IPQL:Cfum</strain>
    </source>
</reference>
<evidence type="ECO:0000313" key="2">
    <source>
        <dbReference type="Proteomes" id="UP001064048"/>
    </source>
</evidence>
<accession>A0ACC0JMP4</accession>
<organism evidence="1 2">
    <name type="scientific">Choristoneura fumiferana</name>
    <name type="common">Spruce budworm moth</name>
    <name type="synonym">Archips fumiferana</name>
    <dbReference type="NCBI Taxonomy" id="7141"/>
    <lineage>
        <taxon>Eukaryota</taxon>
        <taxon>Metazoa</taxon>
        <taxon>Ecdysozoa</taxon>
        <taxon>Arthropoda</taxon>
        <taxon>Hexapoda</taxon>
        <taxon>Insecta</taxon>
        <taxon>Pterygota</taxon>
        <taxon>Neoptera</taxon>
        <taxon>Endopterygota</taxon>
        <taxon>Lepidoptera</taxon>
        <taxon>Glossata</taxon>
        <taxon>Ditrysia</taxon>
        <taxon>Tortricoidea</taxon>
        <taxon>Tortricidae</taxon>
        <taxon>Tortricinae</taxon>
        <taxon>Choristoneura</taxon>
    </lineage>
</organism>
<evidence type="ECO:0000313" key="1">
    <source>
        <dbReference type="EMBL" id="KAI8425421.1"/>
    </source>
</evidence>
<name>A0ACC0JMP4_CHOFU</name>
<gene>
    <name evidence="1" type="ORF">MSG28_007168</name>
</gene>
<comment type="caution">
    <text evidence="1">The sequence shown here is derived from an EMBL/GenBank/DDBJ whole genome shotgun (WGS) entry which is preliminary data.</text>
</comment>
<sequence>MEDIRNVRLAPLKDSNYLKPFRFLYTQNGTPKSWDLLGVHDSVGIIIYNITRKVLVLVKQFRPAVYYSSVHPDNRKDTIDTDKYPGSLGTTLELCAGIVDKNKSLLEIAREEALEECGYDIPADKMEEIATCRSGVGEQSALFTVFFCEVTDDMKTGAGGGIENELIEIVEKTIPEMEEMMNSPGPLASPPGFLYAIMWFLHHKAGKYKN</sequence>
<keyword evidence="2" id="KW-1185">Reference proteome</keyword>